<name>A0A8H4QF18_9AGAR</name>
<feature type="region of interest" description="Disordered" evidence="1">
    <location>
        <begin position="405"/>
        <end position="482"/>
    </location>
</feature>
<keyword evidence="3" id="KW-1185">Reference proteome</keyword>
<feature type="compositionally biased region" description="Basic and acidic residues" evidence="1">
    <location>
        <begin position="405"/>
        <end position="420"/>
    </location>
</feature>
<accession>A0A8H4QF18</accession>
<evidence type="ECO:0000313" key="2">
    <source>
        <dbReference type="EMBL" id="KAF4609773.1"/>
    </source>
</evidence>
<feature type="region of interest" description="Disordered" evidence="1">
    <location>
        <begin position="381"/>
        <end position="400"/>
    </location>
</feature>
<feature type="region of interest" description="Disordered" evidence="1">
    <location>
        <begin position="210"/>
        <end position="230"/>
    </location>
</feature>
<evidence type="ECO:0000256" key="1">
    <source>
        <dbReference type="SAM" id="MobiDB-lite"/>
    </source>
</evidence>
<dbReference type="Proteomes" id="UP000521872">
    <property type="component" value="Unassembled WGS sequence"/>
</dbReference>
<feature type="region of interest" description="Disordered" evidence="1">
    <location>
        <begin position="560"/>
        <end position="579"/>
    </location>
</feature>
<dbReference type="EMBL" id="JAACJL010000060">
    <property type="protein sequence ID" value="KAF4609773.1"/>
    <property type="molecule type" value="Genomic_DNA"/>
</dbReference>
<proteinExistence type="predicted"/>
<feature type="compositionally biased region" description="Basic and acidic residues" evidence="1">
    <location>
        <begin position="569"/>
        <end position="579"/>
    </location>
</feature>
<protein>
    <submittedName>
        <fullName evidence="2">Uncharacterized protein</fullName>
    </submittedName>
</protein>
<dbReference type="AlphaFoldDB" id="A0A8H4QF18"/>
<evidence type="ECO:0000313" key="3">
    <source>
        <dbReference type="Proteomes" id="UP000521872"/>
    </source>
</evidence>
<reference evidence="2 3" key="1">
    <citation type="submission" date="2019-12" db="EMBL/GenBank/DDBJ databases">
        <authorList>
            <person name="Floudas D."/>
            <person name="Bentzer J."/>
            <person name="Ahren D."/>
            <person name="Johansson T."/>
            <person name="Persson P."/>
            <person name="Tunlid A."/>
        </authorList>
    </citation>
    <scope>NUCLEOTIDE SEQUENCE [LARGE SCALE GENOMIC DNA]</scope>
    <source>
        <strain evidence="2 3">CBS 102.39</strain>
    </source>
</reference>
<feature type="region of interest" description="Disordered" evidence="1">
    <location>
        <begin position="829"/>
        <end position="877"/>
    </location>
</feature>
<organism evidence="2 3">
    <name type="scientific">Agrocybe pediades</name>
    <dbReference type="NCBI Taxonomy" id="84607"/>
    <lineage>
        <taxon>Eukaryota</taxon>
        <taxon>Fungi</taxon>
        <taxon>Dikarya</taxon>
        <taxon>Basidiomycota</taxon>
        <taxon>Agaricomycotina</taxon>
        <taxon>Agaricomycetes</taxon>
        <taxon>Agaricomycetidae</taxon>
        <taxon>Agaricales</taxon>
        <taxon>Agaricineae</taxon>
        <taxon>Strophariaceae</taxon>
        <taxon>Agrocybe</taxon>
    </lineage>
</organism>
<sequence length="898" mass="99201">MKDMHTRLALDSDYQTRADIDLYLRDSFEKIKSNHPFRRYLSSSWPDDKLIVTLLDKSSGQFIYAASVVNHIMGICHSLSQLDSLYTMILQSALEVEKVFQILSFRLMTKSLRIPCSAIERILSYEEGEIDILFCDLQAVVEIRRVAFSEDRYLEVVHASFEDYLLDPERSKQFHVDIEQERNRHFASIMQYLSSNPRANPSRSELTIAPDSALNTTRDVGPSDEDESFASSKLDPGLMTCWLAPEHAALFAQHISDDVSATFAAHQIDPSQYAIYAGFDNSCIENGIGCLQQVHLFTSVEISPASHLIQDLKKHLSSFSSVIFTPSMRIKLSIIKRDGTEQHFNDYAPVLVTKWSDRGEMGCFNPTIIELTLGTEANAEGGIQDAGQSAPGKDNDFLSNKLLSREGDDRNDKEQADRSDGQVPGGRGGGGGGGGGDRGDGGAQGGPGGGGGGPGGGNEDGGGGGSGDDPKDSEANAPAGPCSVSYKVTSKLYSDEKKDVFQILKSEGNISIQVEENPESRTYKVNFRNLKLVSACDADVAAPFEQNYMQVIIDSRREQTKIKHVKPQPTRDSDSDRKVVETTKNTRTIIGGLAAALGTATKVTLNGSFSHARETGRTEEHKRYTSRITTSDISGVVWWGFNVDDANQRQEGLRLLKGHENLPSATLTYKLPQERIEDERPAEEMYGSVCNPQLPSATEPIDIEVASYWSLISEGMTFSLDTILKLIAAANKNREHVPYSNLIHFVVLTIPPKPHPKSNYEATMVFQNQYKTPTLLNYELSEKEGNVDVFEGVRRNEQGYAGHSGNSRRKTMLSLPSLHNIPLQREFKVVPRQRSSQSSKTSLDSPYRMHPTAPEGDDKAKNVNVEEIERPPAQAKGLINVQGGDIYRLELPQDPIKA</sequence>
<gene>
    <name evidence="2" type="ORF">D9613_012055</name>
</gene>
<comment type="caution">
    <text evidence="2">The sequence shown here is derived from an EMBL/GenBank/DDBJ whole genome shotgun (WGS) entry which is preliminary data.</text>
</comment>
<feature type="compositionally biased region" description="Gly residues" evidence="1">
    <location>
        <begin position="423"/>
        <end position="467"/>
    </location>
</feature>
<feature type="compositionally biased region" description="Polar residues" evidence="1">
    <location>
        <begin position="833"/>
        <end position="844"/>
    </location>
</feature>